<reference evidence="1" key="1">
    <citation type="journal article" date="2021" name="Proc. Natl. Acad. Sci. U.S.A.">
        <title>A Catalog of Tens of Thousands of Viruses from Human Metagenomes Reveals Hidden Associations with Chronic Diseases.</title>
        <authorList>
            <person name="Tisza M.J."/>
            <person name="Buck C.B."/>
        </authorList>
    </citation>
    <scope>NUCLEOTIDE SEQUENCE</scope>
    <source>
        <strain evidence="1">Ct33S22</strain>
    </source>
</reference>
<name>A0A8S5QK32_9CAUD</name>
<proteinExistence type="predicted"/>
<organism evidence="1">
    <name type="scientific">Siphoviridae sp. ct33S22</name>
    <dbReference type="NCBI Taxonomy" id="2826279"/>
    <lineage>
        <taxon>Viruses</taxon>
        <taxon>Duplodnaviria</taxon>
        <taxon>Heunggongvirae</taxon>
        <taxon>Uroviricota</taxon>
        <taxon>Caudoviricetes</taxon>
    </lineage>
</organism>
<protein>
    <submittedName>
        <fullName evidence="1">Fumarylacetoacetase N-terminal domain 2</fullName>
    </submittedName>
</protein>
<sequence>MTREEIAKSLKPLEWEILGGSEFRFAQPTEAHEAMIMIKSDGRLLVKINKHGRMMAEAETEAYTMQEAMDFVRKWQVDRFCSYFQMNG</sequence>
<accession>A0A8S5QK32</accession>
<dbReference type="EMBL" id="BK015679">
    <property type="protein sequence ID" value="DAE19615.1"/>
    <property type="molecule type" value="Genomic_DNA"/>
</dbReference>
<evidence type="ECO:0000313" key="1">
    <source>
        <dbReference type="EMBL" id="DAE19615.1"/>
    </source>
</evidence>